<proteinExistence type="predicted"/>
<accession>A0AAD2D9I8</accession>
<gene>
    <name evidence="2" type="ORF">ECRASSUSDP1_LOCUS26094</name>
</gene>
<sequence length="142" mass="14797">MRFGENLGDPWDLGNILRGILGFVIFCVAFGCVRAVTVVCSDCCGRALVIGLSAASALRAPCLVCSTCVSILSSPCVTIGVRVVSNSFRRITVSITMNSSCGVIIRGTIASSSCRSTSSSCASCCLIVSHLVNYYQAQPCGL</sequence>
<protein>
    <submittedName>
        <fullName evidence="2">Uncharacterized protein</fullName>
    </submittedName>
</protein>
<keyword evidence="3" id="KW-1185">Reference proteome</keyword>
<feature type="transmembrane region" description="Helical" evidence="1">
    <location>
        <begin position="20"/>
        <end position="40"/>
    </location>
</feature>
<evidence type="ECO:0000313" key="2">
    <source>
        <dbReference type="EMBL" id="CAI2384561.1"/>
    </source>
</evidence>
<organism evidence="2 3">
    <name type="scientific">Euplotes crassus</name>
    <dbReference type="NCBI Taxonomy" id="5936"/>
    <lineage>
        <taxon>Eukaryota</taxon>
        <taxon>Sar</taxon>
        <taxon>Alveolata</taxon>
        <taxon>Ciliophora</taxon>
        <taxon>Intramacronucleata</taxon>
        <taxon>Spirotrichea</taxon>
        <taxon>Hypotrichia</taxon>
        <taxon>Euplotida</taxon>
        <taxon>Euplotidae</taxon>
        <taxon>Moneuplotes</taxon>
    </lineage>
</organism>
<dbReference type="PROSITE" id="PS51257">
    <property type="entry name" value="PROKAR_LIPOPROTEIN"/>
    <property type="match status" value="1"/>
</dbReference>
<comment type="caution">
    <text evidence="2">The sequence shown here is derived from an EMBL/GenBank/DDBJ whole genome shotgun (WGS) entry which is preliminary data.</text>
</comment>
<keyword evidence="1" id="KW-0812">Transmembrane</keyword>
<reference evidence="2" key="1">
    <citation type="submission" date="2023-07" db="EMBL/GenBank/DDBJ databases">
        <authorList>
            <consortium name="AG Swart"/>
            <person name="Singh M."/>
            <person name="Singh A."/>
            <person name="Seah K."/>
            <person name="Emmerich C."/>
        </authorList>
    </citation>
    <scope>NUCLEOTIDE SEQUENCE</scope>
    <source>
        <strain evidence="2">DP1</strain>
    </source>
</reference>
<name>A0AAD2D9I8_EUPCR</name>
<evidence type="ECO:0000313" key="3">
    <source>
        <dbReference type="Proteomes" id="UP001295684"/>
    </source>
</evidence>
<evidence type="ECO:0000256" key="1">
    <source>
        <dbReference type="SAM" id="Phobius"/>
    </source>
</evidence>
<keyword evidence="1" id="KW-0472">Membrane</keyword>
<dbReference type="EMBL" id="CAMPGE010026900">
    <property type="protein sequence ID" value="CAI2384561.1"/>
    <property type="molecule type" value="Genomic_DNA"/>
</dbReference>
<dbReference type="Proteomes" id="UP001295684">
    <property type="component" value="Unassembled WGS sequence"/>
</dbReference>
<dbReference type="AlphaFoldDB" id="A0AAD2D9I8"/>
<keyword evidence="1" id="KW-1133">Transmembrane helix</keyword>